<evidence type="ECO:0000313" key="3">
    <source>
        <dbReference type="EMBL" id="CAD7431470.1"/>
    </source>
</evidence>
<evidence type="ECO:0000256" key="1">
    <source>
        <dbReference type="SAM" id="MobiDB-lite"/>
    </source>
</evidence>
<feature type="transmembrane region" description="Helical" evidence="2">
    <location>
        <begin position="440"/>
        <end position="466"/>
    </location>
</feature>
<keyword evidence="2" id="KW-0472">Membrane</keyword>
<feature type="transmembrane region" description="Helical" evidence="2">
    <location>
        <begin position="189"/>
        <end position="208"/>
    </location>
</feature>
<dbReference type="AlphaFoldDB" id="A0A7R9HQJ2"/>
<evidence type="ECO:0000256" key="2">
    <source>
        <dbReference type="SAM" id="Phobius"/>
    </source>
</evidence>
<proteinExistence type="predicted"/>
<organism evidence="3">
    <name type="scientific">Timema monikensis</name>
    <dbReference type="NCBI Taxonomy" id="170555"/>
    <lineage>
        <taxon>Eukaryota</taxon>
        <taxon>Metazoa</taxon>
        <taxon>Ecdysozoa</taxon>
        <taxon>Arthropoda</taxon>
        <taxon>Hexapoda</taxon>
        <taxon>Insecta</taxon>
        <taxon>Pterygota</taxon>
        <taxon>Neoptera</taxon>
        <taxon>Polyneoptera</taxon>
        <taxon>Phasmatodea</taxon>
        <taxon>Timematodea</taxon>
        <taxon>Timematoidea</taxon>
        <taxon>Timematidae</taxon>
        <taxon>Timema</taxon>
    </lineage>
</organism>
<keyword evidence="2" id="KW-1133">Transmembrane helix</keyword>
<reference evidence="3" key="1">
    <citation type="submission" date="2020-11" db="EMBL/GenBank/DDBJ databases">
        <authorList>
            <person name="Tran Van P."/>
        </authorList>
    </citation>
    <scope>NUCLEOTIDE SEQUENCE</scope>
</reference>
<protein>
    <submittedName>
        <fullName evidence="3">Uncharacterized protein</fullName>
    </submittedName>
</protein>
<name>A0A7R9HQJ2_9NEOP</name>
<dbReference type="EMBL" id="OB794981">
    <property type="protein sequence ID" value="CAD7431470.1"/>
    <property type="molecule type" value="Genomic_DNA"/>
</dbReference>
<keyword evidence="2" id="KW-0812">Transmembrane</keyword>
<gene>
    <name evidence="3" type="ORF">TMSB3V08_LOCUS8202</name>
</gene>
<feature type="region of interest" description="Disordered" evidence="1">
    <location>
        <begin position="682"/>
        <end position="727"/>
    </location>
</feature>
<sequence>MTAPQKILYQLQCNYCIAEYVMNHRGTLRQPMNGHCFDTNHNNPDKPVALHVQTHNANLDSCLLRKCPYEAELTSFQTHGLTENLKAPTIEPGNSDNKTREFHGGRVENHFGKTNLNTHDQDSDLDLPVIGSLVYCENSMLENTRHQKEGECTFSVCCHGYNLNNQGDFCKCQRPVDCSAWRSSDDMMVAFQVCLGVAFIIALMALFIQCCRSCICTELRVRISQSILTSSEKVKPSKKTQTPSQIAAQRVSIISRPAERVIARLDPVRDPPPQYDDIQHIVLEKPPAYQEALADTSAQLCFKKVCWGKKELLATSTNQRCETHLIFEGRLQHTKTKRMTAMFPNSNHAVSSLSNDIQYRKELEEYKRPLYCGGSRCHGRQYCENGECTCFPNTYLDQRGRCKSCEDEGDSCESDTSCCKSEGLYCDSDTCRSSKRKMSVATLVVVGSTILVLISVIIMGFIAILVKCKSSAQPHQTSRSASLPTESVMAHVQSQTVVDSPPKYDDIQPAHRDKPPLYEDVTCITQKQSDVVAWDLAPPPYNTVGPNCGSGGVVNMMYCPDTRATAPSLESEKRRLEPAWSSQGANSRSNSLNSLQRFVLTRLRDRPPMYDDNTYIVLEKPPPYHVVMAENILSGAIPPWTNQQAPYIISNEGTTNAAFTAGNETNELSLPRNLTEEEHLHYLPHNTGNNSSHQLDRETTSSSALSGHLYDPRPKPLTIQSHVKECS</sequence>
<accession>A0A7R9HQJ2</accession>